<reference evidence="1" key="1">
    <citation type="journal article" date="2024" name="BMC Genomics">
        <title>Functional annotation of a divergent genome using sequence and structure-based similarity.</title>
        <authorList>
            <person name="Svedberg D."/>
            <person name="Winiger R.R."/>
            <person name="Berg A."/>
            <person name="Sharma H."/>
            <person name="Tellgren-Roth C."/>
            <person name="Debrunner-Vossbrinck B.A."/>
            <person name="Vossbrinck C.R."/>
            <person name="Barandun J."/>
        </authorList>
    </citation>
    <scope>NUCLEOTIDE SEQUENCE</scope>
    <source>
        <strain evidence="1">Illinois isolate</strain>
    </source>
</reference>
<organism evidence="1 2">
    <name type="scientific">Vairimorpha necatrix</name>
    <dbReference type="NCBI Taxonomy" id="6039"/>
    <lineage>
        <taxon>Eukaryota</taxon>
        <taxon>Fungi</taxon>
        <taxon>Fungi incertae sedis</taxon>
        <taxon>Microsporidia</taxon>
        <taxon>Nosematidae</taxon>
        <taxon>Vairimorpha</taxon>
    </lineage>
</organism>
<protein>
    <submittedName>
        <fullName evidence="1">SP-containing protein</fullName>
    </submittedName>
</protein>
<dbReference type="AlphaFoldDB" id="A0AAX4JBU8"/>
<dbReference type="GeneID" id="90541269"/>
<proteinExistence type="predicted"/>
<name>A0AAX4JBU8_9MICR</name>
<dbReference type="KEGG" id="vnx:VNE69_05045"/>
<evidence type="ECO:0000313" key="2">
    <source>
        <dbReference type="Proteomes" id="UP001334084"/>
    </source>
</evidence>
<dbReference type="EMBL" id="CP142730">
    <property type="protein sequence ID" value="WUR03450.1"/>
    <property type="molecule type" value="Genomic_DNA"/>
</dbReference>
<gene>
    <name evidence="1" type="ORF">VNE69_05045</name>
</gene>
<sequence length="251" mass="29504">MMFLSNFIVHFCSDTPLEKSDILFNNDIKTKEESKSINDGSKKYLHSEMDDIPLKKNQKIDLDFYYKVCRDYFAIITQHHEVKRKLDDLISNEKDIPQSFFFSQFSLSLFHYFHGRKPKENCLSVSSFLYSLAAHSLNLVFRLSGIKNFKEYINNREKIKYQILNSVDLKFDMSCENEISQLFNAHEYNEIFIMLNELNNDNHLRNRRNVPTFTTTRNLLVPDSVKKVYVGEPIQLTCRNGVCKPLKGISN</sequence>
<keyword evidence="2" id="KW-1185">Reference proteome</keyword>
<accession>A0AAX4JBU8</accession>
<dbReference type="Proteomes" id="UP001334084">
    <property type="component" value="Chromosome 5"/>
</dbReference>
<evidence type="ECO:0000313" key="1">
    <source>
        <dbReference type="EMBL" id="WUR03450.1"/>
    </source>
</evidence>
<dbReference type="RefSeq" id="XP_065329595.1">
    <property type="nucleotide sequence ID" value="XM_065473523.1"/>
</dbReference>